<sequence length="142" mass="15080">MHFFILVSALAAVGFANAQESARFGSVDVSPCGFTGGDAITLTYNATTAIKQGNVPQSVSIWVQGVSVTNGFQTPTTAFFRLAHNDNFDAQANPIFTAQVTVPEQLKGFNAPNYQVTSFIIYDNDGLTEFGGTTDGCPQNSN</sequence>
<gene>
    <name evidence="2" type="ORF">VKT23_018705</name>
</gene>
<keyword evidence="1" id="KW-0732">Signal</keyword>
<evidence type="ECO:0000256" key="1">
    <source>
        <dbReference type="SAM" id="SignalP"/>
    </source>
</evidence>
<name>A0ABR1ISW9_9AGAR</name>
<feature type="chain" id="PRO_5047089201" evidence="1">
    <location>
        <begin position="19"/>
        <end position="142"/>
    </location>
</feature>
<feature type="signal peptide" evidence="1">
    <location>
        <begin position="1"/>
        <end position="18"/>
    </location>
</feature>
<dbReference type="Proteomes" id="UP001498398">
    <property type="component" value="Unassembled WGS sequence"/>
</dbReference>
<keyword evidence="3" id="KW-1185">Reference proteome</keyword>
<protein>
    <submittedName>
        <fullName evidence="2">Uncharacterized protein</fullName>
    </submittedName>
</protein>
<evidence type="ECO:0000313" key="3">
    <source>
        <dbReference type="Proteomes" id="UP001498398"/>
    </source>
</evidence>
<organism evidence="2 3">
    <name type="scientific">Marasmiellus scandens</name>
    <dbReference type="NCBI Taxonomy" id="2682957"/>
    <lineage>
        <taxon>Eukaryota</taxon>
        <taxon>Fungi</taxon>
        <taxon>Dikarya</taxon>
        <taxon>Basidiomycota</taxon>
        <taxon>Agaricomycotina</taxon>
        <taxon>Agaricomycetes</taxon>
        <taxon>Agaricomycetidae</taxon>
        <taxon>Agaricales</taxon>
        <taxon>Marasmiineae</taxon>
        <taxon>Omphalotaceae</taxon>
        <taxon>Marasmiellus</taxon>
    </lineage>
</organism>
<reference evidence="2 3" key="1">
    <citation type="submission" date="2024-01" db="EMBL/GenBank/DDBJ databases">
        <title>A draft genome for the cacao thread blight pathogen Marasmiellus scandens.</title>
        <authorList>
            <person name="Baruah I.K."/>
            <person name="Leung J."/>
            <person name="Bukari Y."/>
            <person name="Amoako-Attah I."/>
            <person name="Meinhardt L.W."/>
            <person name="Bailey B.A."/>
            <person name="Cohen S.P."/>
        </authorList>
    </citation>
    <scope>NUCLEOTIDE SEQUENCE [LARGE SCALE GENOMIC DNA]</scope>
    <source>
        <strain evidence="2 3">GH-19</strain>
    </source>
</reference>
<dbReference type="EMBL" id="JBANRG010000087">
    <property type="protein sequence ID" value="KAK7437264.1"/>
    <property type="molecule type" value="Genomic_DNA"/>
</dbReference>
<evidence type="ECO:0000313" key="2">
    <source>
        <dbReference type="EMBL" id="KAK7437264.1"/>
    </source>
</evidence>
<comment type="caution">
    <text evidence="2">The sequence shown here is derived from an EMBL/GenBank/DDBJ whole genome shotgun (WGS) entry which is preliminary data.</text>
</comment>
<proteinExistence type="predicted"/>
<accession>A0ABR1ISW9</accession>